<dbReference type="InterPro" id="IPR019826">
    <property type="entry name" value="Carboxylesterase_B_AS"/>
</dbReference>
<accession>A0A919LA63</accession>
<feature type="domain" description="Carboxylesterase type B" evidence="5">
    <location>
        <begin position="39"/>
        <end position="523"/>
    </location>
</feature>
<evidence type="ECO:0000256" key="4">
    <source>
        <dbReference type="SAM" id="MobiDB-lite"/>
    </source>
</evidence>
<dbReference type="InterPro" id="IPR029058">
    <property type="entry name" value="AB_hydrolase_fold"/>
</dbReference>
<proteinExistence type="inferred from homology"/>
<evidence type="ECO:0000313" key="7">
    <source>
        <dbReference type="Proteomes" id="UP000600026"/>
    </source>
</evidence>
<name>A0A919LA63_9ACTN</name>
<dbReference type="PANTHER" id="PTHR11559">
    <property type="entry name" value="CARBOXYLESTERASE"/>
    <property type="match status" value="1"/>
</dbReference>
<dbReference type="InterPro" id="IPR002018">
    <property type="entry name" value="CarbesteraseB"/>
</dbReference>
<evidence type="ECO:0000259" key="5">
    <source>
        <dbReference type="Pfam" id="PF00135"/>
    </source>
</evidence>
<evidence type="ECO:0000256" key="3">
    <source>
        <dbReference type="RuleBase" id="RU361235"/>
    </source>
</evidence>
<dbReference type="AlphaFoldDB" id="A0A919LA63"/>
<comment type="similarity">
    <text evidence="1 3">Belongs to the type-B carboxylesterase/lipase family.</text>
</comment>
<comment type="caution">
    <text evidence="6">The sequence shown here is derived from an EMBL/GenBank/DDBJ whole genome shotgun (WGS) entry which is preliminary data.</text>
</comment>
<dbReference type="PROSITE" id="PS00122">
    <property type="entry name" value="CARBOXYLESTERASE_B_1"/>
    <property type="match status" value="1"/>
</dbReference>
<dbReference type="SUPFAM" id="SSF53474">
    <property type="entry name" value="alpha/beta-Hydrolases"/>
    <property type="match status" value="1"/>
</dbReference>
<keyword evidence="7" id="KW-1185">Reference proteome</keyword>
<dbReference type="EMBL" id="BNEE01000006">
    <property type="protein sequence ID" value="GHI85398.1"/>
    <property type="molecule type" value="Genomic_DNA"/>
</dbReference>
<dbReference type="InterPro" id="IPR050309">
    <property type="entry name" value="Type-B_Carboxylest/Lipase"/>
</dbReference>
<feature type="signal peptide" evidence="3">
    <location>
        <begin position="1"/>
        <end position="31"/>
    </location>
</feature>
<protein>
    <recommendedName>
        <fullName evidence="3">Carboxylic ester hydrolase</fullName>
        <ecNumber evidence="3">3.1.1.-</ecNumber>
    </recommendedName>
</protein>
<feature type="region of interest" description="Disordered" evidence="4">
    <location>
        <begin position="30"/>
        <end position="50"/>
    </location>
</feature>
<reference evidence="6" key="1">
    <citation type="submission" date="2020-09" db="EMBL/GenBank/DDBJ databases">
        <title>Whole genome shotgun sequence of Streptomyces xanthophaeus NBRC 12829.</title>
        <authorList>
            <person name="Komaki H."/>
            <person name="Tamura T."/>
        </authorList>
    </citation>
    <scope>NUCLEOTIDE SEQUENCE</scope>
    <source>
        <strain evidence="6">NBRC 12829</strain>
    </source>
</reference>
<sequence length="547" mass="57485">MHDPRAVRFQSALLLFLLLLLPAVGAVPAAAADGGGSDRPVVSTDRGQVRGRTHGAYRTFEAIPYAAAPTGALRWRLPRPAPRWEGVREAGAPGAHCVQLPALGPGGPTGSEDCLFLNVTAPAGPAGRGGQRPVMVWFHGGGFMNGAGDLYRAGGLAVRGDAVVVTVNYRLGIFGLFGHPELGGAPGFALADQQAALRWVRANAERFGGDPRAVTVFGESAGALSVCAHLTSPASAGLFHRAVVQSGSCSTSLPARSLLPTLGAYTPFVPERRTVADGLRAADGLGCGRPAGAALDCLRALDAHALATPELMQTFSLVPYGNGRLPEEPRRALEQGRFHRVPVVQGTTADEVRLFLGQTLAVNPVRDEAAYRVRLELSFGPTTAREVAARYPVSAYPTPAVALAAVLSDASFICPTLRDGRALARYVPTYGYRFSDADAPNFLGLPEPPDLPFGASHGFELPYLFTLVPLAGPQRELADRMTGYWTAFARTGLPRAPGAPEWPRFGRGSAPVLSLAPGAGGIRTVDAGAEHHCALWDTWWPSPAGAR</sequence>
<dbReference type="EC" id="3.1.1.-" evidence="3"/>
<keyword evidence="2 3" id="KW-0378">Hydrolase</keyword>
<dbReference type="Proteomes" id="UP000600026">
    <property type="component" value="Unassembled WGS sequence"/>
</dbReference>
<evidence type="ECO:0000256" key="1">
    <source>
        <dbReference type="ARBA" id="ARBA00005964"/>
    </source>
</evidence>
<evidence type="ECO:0000256" key="2">
    <source>
        <dbReference type="ARBA" id="ARBA00022801"/>
    </source>
</evidence>
<dbReference type="RefSeq" id="WP_234321569.1">
    <property type="nucleotide sequence ID" value="NZ_BNEE01000006.1"/>
</dbReference>
<feature type="chain" id="PRO_5038158492" description="Carboxylic ester hydrolase" evidence="3">
    <location>
        <begin position="32"/>
        <end position="547"/>
    </location>
</feature>
<dbReference type="Gene3D" id="3.40.50.1820">
    <property type="entry name" value="alpha/beta hydrolase"/>
    <property type="match status" value="1"/>
</dbReference>
<gene>
    <name evidence="6" type="ORF">Sxan_27620</name>
</gene>
<dbReference type="Pfam" id="PF00135">
    <property type="entry name" value="COesterase"/>
    <property type="match status" value="1"/>
</dbReference>
<organism evidence="6 7">
    <name type="scientific">Streptomyces xanthophaeus</name>
    <dbReference type="NCBI Taxonomy" id="67385"/>
    <lineage>
        <taxon>Bacteria</taxon>
        <taxon>Bacillati</taxon>
        <taxon>Actinomycetota</taxon>
        <taxon>Actinomycetes</taxon>
        <taxon>Kitasatosporales</taxon>
        <taxon>Streptomycetaceae</taxon>
        <taxon>Streptomyces</taxon>
    </lineage>
</organism>
<evidence type="ECO:0000313" key="6">
    <source>
        <dbReference type="EMBL" id="GHI85398.1"/>
    </source>
</evidence>
<dbReference type="GO" id="GO:0016787">
    <property type="term" value="F:hydrolase activity"/>
    <property type="evidence" value="ECO:0007669"/>
    <property type="project" value="UniProtKB-KW"/>
</dbReference>
<keyword evidence="3" id="KW-0732">Signal</keyword>